<dbReference type="Proteomes" id="UP001501126">
    <property type="component" value="Unassembled WGS sequence"/>
</dbReference>
<evidence type="ECO:0000256" key="4">
    <source>
        <dbReference type="ARBA" id="ARBA00022989"/>
    </source>
</evidence>
<feature type="transmembrane region" description="Helical" evidence="6">
    <location>
        <begin position="157"/>
        <end position="177"/>
    </location>
</feature>
<dbReference type="InterPro" id="IPR050638">
    <property type="entry name" value="AA-Vitamin_Transporters"/>
</dbReference>
<dbReference type="EMBL" id="BAAAFH010000003">
    <property type="protein sequence ID" value="GAA0874294.1"/>
    <property type="molecule type" value="Genomic_DNA"/>
</dbReference>
<protein>
    <submittedName>
        <fullName evidence="8">DMT family transporter</fullName>
    </submittedName>
</protein>
<evidence type="ECO:0000256" key="1">
    <source>
        <dbReference type="ARBA" id="ARBA00004141"/>
    </source>
</evidence>
<feature type="transmembrane region" description="Helical" evidence="6">
    <location>
        <begin position="73"/>
        <end position="94"/>
    </location>
</feature>
<name>A0ABN1MM68_9FLAO</name>
<keyword evidence="5 6" id="KW-0472">Membrane</keyword>
<feature type="transmembrane region" description="Helical" evidence="6">
    <location>
        <begin position="38"/>
        <end position="61"/>
    </location>
</feature>
<gene>
    <name evidence="8" type="ORF">GCM10009118_07020</name>
</gene>
<keyword evidence="9" id="KW-1185">Reference proteome</keyword>
<dbReference type="RefSeq" id="WP_343785193.1">
    <property type="nucleotide sequence ID" value="NZ_BAAAFH010000003.1"/>
</dbReference>
<evidence type="ECO:0000256" key="2">
    <source>
        <dbReference type="ARBA" id="ARBA00007362"/>
    </source>
</evidence>
<comment type="caution">
    <text evidence="8">The sequence shown here is derived from an EMBL/GenBank/DDBJ whole genome shotgun (WGS) entry which is preliminary data.</text>
</comment>
<keyword evidence="4 6" id="KW-1133">Transmembrane helix</keyword>
<evidence type="ECO:0000256" key="5">
    <source>
        <dbReference type="ARBA" id="ARBA00023136"/>
    </source>
</evidence>
<dbReference type="InterPro" id="IPR000620">
    <property type="entry name" value="EamA_dom"/>
</dbReference>
<feature type="transmembrane region" description="Helical" evidence="6">
    <location>
        <begin position="189"/>
        <end position="208"/>
    </location>
</feature>
<evidence type="ECO:0000256" key="6">
    <source>
        <dbReference type="SAM" id="Phobius"/>
    </source>
</evidence>
<dbReference type="PANTHER" id="PTHR32322">
    <property type="entry name" value="INNER MEMBRANE TRANSPORTER"/>
    <property type="match status" value="1"/>
</dbReference>
<dbReference type="SUPFAM" id="SSF103481">
    <property type="entry name" value="Multidrug resistance efflux transporter EmrE"/>
    <property type="match status" value="2"/>
</dbReference>
<organism evidence="8 9">
    <name type="scientific">Wandonia haliotis</name>
    <dbReference type="NCBI Taxonomy" id="574963"/>
    <lineage>
        <taxon>Bacteria</taxon>
        <taxon>Pseudomonadati</taxon>
        <taxon>Bacteroidota</taxon>
        <taxon>Flavobacteriia</taxon>
        <taxon>Flavobacteriales</taxon>
        <taxon>Crocinitomicaceae</taxon>
        <taxon>Wandonia</taxon>
    </lineage>
</organism>
<evidence type="ECO:0000256" key="3">
    <source>
        <dbReference type="ARBA" id="ARBA00022692"/>
    </source>
</evidence>
<dbReference type="PANTHER" id="PTHR32322:SF2">
    <property type="entry name" value="EAMA DOMAIN-CONTAINING PROTEIN"/>
    <property type="match status" value="1"/>
</dbReference>
<dbReference type="Gene3D" id="1.10.3730.20">
    <property type="match status" value="1"/>
</dbReference>
<feature type="domain" description="EamA" evidence="7">
    <location>
        <begin position="160"/>
        <end position="295"/>
    </location>
</feature>
<reference evidence="8 9" key="1">
    <citation type="journal article" date="2019" name="Int. J. Syst. Evol. Microbiol.">
        <title>The Global Catalogue of Microorganisms (GCM) 10K type strain sequencing project: providing services to taxonomists for standard genome sequencing and annotation.</title>
        <authorList>
            <consortium name="The Broad Institute Genomics Platform"/>
            <consortium name="The Broad Institute Genome Sequencing Center for Infectious Disease"/>
            <person name="Wu L."/>
            <person name="Ma J."/>
        </authorList>
    </citation>
    <scope>NUCLEOTIDE SEQUENCE [LARGE SCALE GENOMIC DNA]</scope>
    <source>
        <strain evidence="8 9">JCM 16083</strain>
    </source>
</reference>
<comment type="subcellular location">
    <subcellularLocation>
        <location evidence="1">Membrane</location>
        <topology evidence="1">Multi-pass membrane protein</topology>
    </subcellularLocation>
</comment>
<evidence type="ECO:0000313" key="8">
    <source>
        <dbReference type="EMBL" id="GAA0874294.1"/>
    </source>
</evidence>
<feature type="transmembrane region" description="Helical" evidence="6">
    <location>
        <begin position="223"/>
        <end position="245"/>
    </location>
</feature>
<proteinExistence type="inferred from homology"/>
<feature type="transmembrane region" description="Helical" evidence="6">
    <location>
        <begin position="9"/>
        <end position="26"/>
    </location>
</feature>
<feature type="transmembrane region" description="Helical" evidence="6">
    <location>
        <begin position="134"/>
        <end position="151"/>
    </location>
</feature>
<evidence type="ECO:0000313" key="9">
    <source>
        <dbReference type="Proteomes" id="UP001501126"/>
    </source>
</evidence>
<comment type="similarity">
    <text evidence="2">Belongs to the EamA transporter family.</text>
</comment>
<accession>A0ABN1MM68</accession>
<feature type="domain" description="EamA" evidence="7">
    <location>
        <begin position="11"/>
        <end position="145"/>
    </location>
</feature>
<dbReference type="InterPro" id="IPR037185">
    <property type="entry name" value="EmrE-like"/>
</dbReference>
<feature type="transmembrane region" description="Helical" evidence="6">
    <location>
        <begin position="100"/>
        <end position="122"/>
    </location>
</feature>
<dbReference type="Pfam" id="PF00892">
    <property type="entry name" value="EamA"/>
    <property type="match status" value="2"/>
</dbReference>
<keyword evidence="3 6" id="KW-0812">Transmembrane</keyword>
<feature type="transmembrane region" description="Helical" evidence="6">
    <location>
        <begin position="252"/>
        <end position="271"/>
    </location>
</feature>
<feature type="transmembrane region" description="Helical" evidence="6">
    <location>
        <begin position="277"/>
        <end position="296"/>
    </location>
</feature>
<evidence type="ECO:0000259" key="7">
    <source>
        <dbReference type="Pfam" id="PF00892"/>
    </source>
</evidence>
<sequence>MNQDRWKDWGLFFILACIWGSSFFLMKHSMFTWEGVPVFSSTQVASIRMLVASTVLLPVALRNLKVINSYRVFITLLVVGFCGNFFPAFLFTYAQKHLDAGYVGMLNSATPVFTVLISFFIFGQRLTIRQITGLIIGNAGVVLLVLAGEGVTFEGSLINVLAVVLATICYATSLNFIKYRLAGIPALKITSLAFSLTFIPALTLFIFLDTPLVFSENEYAAEGFFYATILALMGTVLGVYLYNVLIARTTTLFASSVTYAIPGVAMLIGIADNERFTFFQIFALSVILTGIFVANWKKK</sequence>